<keyword evidence="1" id="KW-0472">Membrane</keyword>
<name>A0A0K2U5V2_LEPSM</name>
<keyword evidence="1" id="KW-0812">Transmembrane</keyword>
<dbReference type="AlphaFoldDB" id="A0A0K2U5V2"/>
<sequence>RGKEGRIGVVACEAETRVERRGVSERARKKGVRKKKSKNSVFVGKIFVVACDFFLLLFTHSSFL</sequence>
<dbReference type="EMBL" id="HACA01016044">
    <property type="protein sequence ID" value="CDW33405.1"/>
    <property type="molecule type" value="Transcribed_RNA"/>
</dbReference>
<protein>
    <submittedName>
        <fullName evidence="2">Uncharacterized protein</fullName>
    </submittedName>
</protein>
<proteinExistence type="predicted"/>
<feature type="non-terminal residue" evidence="2">
    <location>
        <position position="1"/>
    </location>
</feature>
<evidence type="ECO:0000256" key="1">
    <source>
        <dbReference type="SAM" id="Phobius"/>
    </source>
</evidence>
<feature type="transmembrane region" description="Helical" evidence="1">
    <location>
        <begin position="42"/>
        <end position="63"/>
    </location>
</feature>
<accession>A0A0K2U5V2</accession>
<keyword evidence="1" id="KW-1133">Transmembrane helix</keyword>
<reference evidence="2" key="1">
    <citation type="submission" date="2014-05" db="EMBL/GenBank/DDBJ databases">
        <authorList>
            <person name="Chronopoulou M."/>
        </authorList>
    </citation>
    <scope>NUCLEOTIDE SEQUENCE</scope>
    <source>
        <tissue evidence="2">Whole organism</tissue>
    </source>
</reference>
<evidence type="ECO:0000313" key="2">
    <source>
        <dbReference type="EMBL" id="CDW33405.1"/>
    </source>
</evidence>
<organism evidence="2">
    <name type="scientific">Lepeophtheirus salmonis</name>
    <name type="common">Salmon louse</name>
    <name type="synonym">Caligus salmonis</name>
    <dbReference type="NCBI Taxonomy" id="72036"/>
    <lineage>
        <taxon>Eukaryota</taxon>
        <taxon>Metazoa</taxon>
        <taxon>Ecdysozoa</taxon>
        <taxon>Arthropoda</taxon>
        <taxon>Crustacea</taxon>
        <taxon>Multicrustacea</taxon>
        <taxon>Hexanauplia</taxon>
        <taxon>Copepoda</taxon>
        <taxon>Siphonostomatoida</taxon>
        <taxon>Caligidae</taxon>
        <taxon>Lepeophtheirus</taxon>
    </lineage>
</organism>